<feature type="chain" id="PRO_5015558946" description="Lipoprotein" evidence="1">
    <location>
        <begin position="23"/>
        <end position="191"/>
    </location>
</feature>
<gene>
    <name evidence="2" type="ORF">SAMN05660835_01411</name>
</gene>
<dbReference type="RefSeq" id="WP_092129202.1">
    <property type="nucleotide sequence ID" value="NZ_FMYU01000009.1"/>
</dbReference>
<accession>A0A1G6PM27</accession>
<name>A0A1G6PM27_9BACT</name>
<dbReference type="EMBL" id="FMYU01000009">
    <property type="protein sequence ID" value="SDC81098.1"/>
    <property type="molecule type" value="Genomic_DNA"/>
</dbReference>
<organism evidence="2 3">
    <name type="scientific">Desulfurella multipotens</name>
    <dbReference type="NCBI Taxonomy" id="79269"/>
    <lineage>
        <taxon>Bacteria</taxon>
        <taxon>Pseudomonadati</taxon>
        <taxon>Campylobacterota</taxon>
        <taxon>Desulfurellia</taxon>
        <taxon>Desulfurellales</taxon>
        <taxon>Desulfurellaceae</taxon>
        <taxon>Desulfurella</taxon>
    </lineage>
</organism>
<proteinExistence type="predicted"/>
<dbReference type="Proteomes" id="UP000199411">
    <property type="component" value="Unassembled WGS sequence"/>
</dbReference>
<dbReference type="OrthoDB" id="5512340at2"/>
<sequence>MRKIKFFFPVLMLIFIASCTQMQQVGFRSYETEFSKNLDKQTQEKKLYRDFETIAIAKVTYFNSALANQYYNYLKQHNAISSSNEKLYESFVNECSKNTVFWVNLYSSDYESSNISSKNSFWNIYLDCNGEKIQPLKIEKVSKDSPLNVWLYLKPKNYWSNNYIVEFNKSCLNNSIDFNMASIVGSLDFKF</sequence>
<keyword evidence="3" id="KW-1185">Reference proteome</keyword>
<feature type="signal peptide" evidence="1">
    <location>
        <begin position="1"/>
        <end position="22"/>
    </location>
</feature>
<evidence type="ECO:0000256" key="1">
    <source>
        <dbReference type="SAM" id="SignalP"/>
    </source>
</evidence>
<evidence type="ECO:0000313" key="2">
    <source>
        <dbReference type="EMBL" id="SDC81098.1"/>
    </source>
</evidence>
<dbReference type="PROSITE" id="PS51257">
    <property type="entry name" value="PROKAR_LIPOPROTEIN"/>
    <property type="match status" value="1"/>
</dbReference>
<reference evidence="3" key="1">
    <citation type="submission" date="2016-10" db="EMBL/GenBank/DDBJ databases">
        <authorList>
            <person name="Varghese N."/>
            <person name="Submissions S."/>
        </authorList>
    </citation>
    <scope>NUCLEOTIDE SEQUENCE [LARGE SCALE GENOMIC DNA]</scope>
    <source>
        <strain evidence="3">DSM 8415</strain>
    </source>
</reference>
<keyword evidence="1" id="KW-0732">Signal</keyword>
<protein>
    <recommendedName>
        <fullName evidence="4">Lipoprotein</fullName>
    </recommendedName>
</protein>
<dbReference type="AlphaFoldDB" id="A0A1G6PM27"/>
<evidence type="ECO:0000313" key="3">
    <source>
        <dbReference type="Proteomes" id="UP000199411"/>
    </source>
</evidence>
<evidence type="ECO:0008006" key="4">
    <source>
        <dbReference type="Google" id="ProtNLM"/>
    </source>
</evidence>